<sequence length="872" mass="96690">MLPPTICLRAASTGGHSGPQAARPQLFQQRFSLRAAGRTVFTAQQRGKLHVFQGIKGGHQHKGLKYKPDVTGAQRRPRLFIHAVQRLPAKVDFAVRAVIEPGQNRQQRGLARSRLANQGDGFGRFDNQLNSGKDGKLVFTLTHGLTKMMNFNNVFRWHLPFLFLALMTFRAAAADTLLILGDSLSAGYRMAATSAWPALLDAKWQPQGTKVVNASISGDTAAQGLARLPALLKQHQPRWVLVELGGNDGLRGFQPQEVEKTLNQVITDVKAANAQPLLMQIRLPANYGRRYNEAFSAIYPQLAKEFDIPLLPFFMEEVYLKPQWMQDDGIHPNRDAQPFIADWMATRLTPGIGLASAQELQKLGYNILAACRKPADVERMNQLGFTGIQLDLDDPESVKRAAAEVIAITGNRLYGLFNNGGYGVYGPLNAISREQLEQQFSTNFFGTHQLTMLLLPAMQPHQEGRIVMTSSVMGLISTPGRGAYAASKYALEAWSDALRMELRHSGIKVSLIEPGPIRTRFTDNVNQTQSDKPVENPGIAARFTLGPEAVVAKVRHAFESPRPKLRYPVTVVTHVITVLRRLLPAESPMSAENIINITEANLHQTLEQSMAKPVLFYFWSARSQHCEQLTPVLDKLAAQYSGQFILAKVDCDAEQMVASQFGLRSIPTVYLFQNGQPVDGFQGPQPEEAIRALLDKVLPREEELKAQQAVELMQEGKHAEALPLLKDAWQLSGQNSEIGLLLAEVQIALNRSEDAEAVLKTVPLQDQDTRYQALVSQIELLKQAADTPEIQQLQQQVQNEPDNAQLASQLALQLHQVGRNEEALELLYTHLKKDLGAADGQARKMMMEILAALGTGDALASKYRRQIYALMY</sequence>
<dbReference type="FunFam" id="3.40.50.1110:FF:000001">
    <property type="entry name" value="Multifunctional acyl-CoA thioesterase I"/>
    <property type="match status" value="1"/>
</dbReference>
<dbReference type="InterPro" id="IPR013830">
    <property type="entry name" value="SGNH_hydro"/>
</dbReference>
<dbReference type="PROSITE" id="PS00061">
    <property type="entry name" value="ADH_SHORT"/>
    <property type="match status" value="1"/>
</dbReference>
<dbReference type="Pfam" id="PF13472">
    <property type="entry name" value="Lipase_GDSL_2"/>
    <property type="match status" value="1"/>
</dbReference>
<dbReference type="SUPFAM" id="SSF52266">
    <property type="entry name" value="SGNH hydrolase"/>
    <property type="match status" value="1"/>
</dbReference>
<dbReference type="InterPro" id="IPR008265">
    <property type="entry name" value="Lipase_GDSL_AS"/>
</dbReference>
<evidence type="ECO:0000256" key="4">
    <source>
        <dbReference type="ARBA" id="ARBA00022857"/>
    </source>
</evidence>
<dbReference type="PANTHER" id="PTHR43976:SF16">
    <property type="entry name" value="SHORT-CHAIN DEHYDROGENASE_REDUCTASE FAMILY PROTEIN"/>
    <property type="match status" value="1"/>
</dbReference>
<dbReference type="SUPFAM" id="SSF51735">
    <property type="entry name" value="NAD(P)-binding Rossmann-fold domains"/>
    <property type="match status" value="1"/>
</dbReference>
<dbReference type="CDD" id="cd05374">
    <property type="entry name" value="17beta-HSD-like_SDR_c"/>
    <property type="match status" value="1"/>
</dbReference>
<dbReference type="SUPFAM" id="SSF52833">
    <property type="entry name" value="Thioredoxin-like"/>
    <property type="match status" value="1"/>
</dbReference>
<dbReference type="InterPro" id="IPR002347">
    <property type="entry name" value="SDR_fam"/>
</dbReference>
<dbReference type="Gene3D" id="3.40.50.1110">
    <property type="entry name" value="SGNH hydrolase"/>
    <property type="match status" value="1"/>
</dbReference>
<dbReference type="InterPro" id="IPR013766">
    <property type="entry name" value="Thioredoxin_domain"/>
</dbReference>
<feature type="domain" description="Thioredoxin" evidence="6">
    <location>
        <begin position="583"/>
        <end position="699"/>
    </location>
</feature>
<dbReference type="HOGENOM" id="CLU_329272_0_0_1"/>
<dbReference type="Pfam" id="PF14561">
    <property type="entry name" value="TPR_20"/>
    <property type="match status" value="1"/>
</dbReference>
<evidence type="ECO:0000313" key="8">
    <source>
        <dbReference type="Proteomes" id="UP000030106"/>
    </source>
</evidence>
<evidence type="ECO:0000313" key="7">
    <source>
        <dbReference type="EMBL" id="KGQ13789.1"/>
    </source>
</evidence>
<dbReference type="CDD" id="cd01822">
    <property type="entry name" value="Lysophospholipase_L1_like"/>
    <property type="match status" value="1"/>
</dbReference>
<dbReference type="GO" id="GO:0016298">
    <property type="term" value="F:lipase activity"/>
    <property type="evidence" value="ECO:0007669"/>
    <property type="project" value="InterPro"/>
</dbReference>
<dbReference type="GO" id="GO:0006629">
    <property type="term" value="P:lipid metabolic process"/>
    <property type="evidence" value="ECO:0007669"/>
    <property type="project" value="InterPro"/>
</dbReference>
<dbReference type="PANTHER" id="PTHR43976">
    <property type="entry name" value="SHORT CHAIN DEHYDROGENASE"/>
    <property type="match status" value="1"/>
</dbReference>
<dbReference type="Proteomes" id="UP000030106">
    <property type="component" value="Unassembled WGS sequence"/>
</dbReference>
<dbReference type="Gene3D" id="1.25.40.10">
    <property type="entry name" value="Tetratricopeptide repeat domain"/>
    <property type="match status" value="2"/>
</dbReference>
<gene>
    <name evidence="7" type="ORF">BBAD15_g270</name>
</gene>
<dbReference type="CDD" id="cd02956">
    <property type="entry name" value="ybbN"/>
    <property type="match status" value="1"/>
</dbReference>
<keyword evidence="5" id="KW-0560">Oxidoreductase</keyword>
<dbReference type="GO" id="GO:0016491">
    <property type="term" value="F:oxidoreductase activity"/>
    <property type="evidence" value="ECO:0007669"/>
    <property type="project" value="UniProtKB-KW"/>
</dbReference>
<dbReference type="InterPro" id="IPR051911">
    <property type="entry name" value="SDR_oxidoreductase"/>
</dbReference>
<dbReference type="Gene3D" id="3.40.30.10">
    <property type="entry name" value="Glutaredoxin"/>
    <property type="match status" value="1"/>
</dbReference>
<comment type="similarity">
    <text evidence="1">Belongs to the short-chain dehydrogenases/reductases (SDR) family.</text>
</comment>
<organism evidence="7 8">
    <name type="scientific">Beauveria bassiana D1-5</name>
    <dbReference type="NCBI Taxonomy" id="1245745"/>
    <lineage>
        <taxon>Eukaryota</taxon>
        <taxon>Fungi</taxon>
        <taxon>Dikarya</taxon>
        <taxon>Ascomycota</taxon>
        <taxon>Pezizomycotina</taxon>
        <taxon>Sordariomycetes</taxon>
        <taxon>Hypocreomycetidae</taxon>
        <taxon>Hypocreales</taxon>
        <taxon>Cordycipitaceae</taxon>
        <taxon>Beauveria</taxon>
    </lineage>
</organism>
<dbReference type="InterPro" id="IPR036249">
    <property type="entry name" value="Thioredoxin-like_sf"/>
</dbReference>
<proteinExistence type="inferred from homology"/>
<dbReference type="AlphaFoldDB" id="A0A0A2WL32"/>
<dbReference type="AntiFam" id="ANF00095">
    <property type="entry name" value="Shadow ORF (opposite ABC transporters)"/>
</dbReference>
<dbReference type="NCBIfam" id="NF007819">
    <property type="entry name" value="PRK10528.1"/>
    <property type="match status" value="1"/>
</dbReference>
<evidence type="ECO:0000259" key="6">
    <source>
        <dbReference type="PROSITE" id="PS51352"/>
    </source>
</evidence>
<name>A0A0A2WL32_BEABA</name>
<evidence type="ECO:0000256" key="2">
    <source>
        <dbReference type="ARBA" id="ARBA00022729"/>
    </source>
</evidence>
<keyword evidence="3" id="KW-0378">Hydrolase</keyword>
<dbReference type="SUPFAM" id="SSF48452">
    <property type="entry name" value="TPR-like"/>
    <property type="match status" value="1"/>
</dbReference>
<keyword evidence="2" id="KW-0732">Signal</keyword>
<dbReference type="GO" id="GO:0006950">
    <property type="term" value="P:response to stress"/>
    <property type="evidence" value="ECO:0007669"/>
    <property type="project" value="UniProtKB-ARBA"/>
</dbReference>
<comment type="caution">
    <text evidence="7">The sequence shown here is derived from an EMBL/GenBank/DDBJ whole genome shotgun (WGS) entry which is preliminary data.</text>
</comment>
<evidence type="ECO:0000256" key="5">
    <source>
        <dbReference type="ARBA" id="ARBA00023002"/>
    </source>
</evidence>
<reference evidence="7 8" key="1">
    <citation type="submission" date="2012-10" db="EMBL/GenBank/DDBJ databases">
        <title>Genome sequencing and analysis of entomopathogenic fungi Beauveria bassiana D1-5.</title>
        <authorList>
            <person name="Li Q."/>
            <person name="Wang L."/>
            <person name="Zhang Z."/>
            <person name="Wang Q."/>
            <person name="Ren J."/>
            <person name="Wang M."/>
            <person name="Xu W."/>
            <person name="Wang J."/>
            <person name="Lu Y."/>
            <person name="Du Q."/>
            <person name="Sun Z."/>
        </authorList>
    </citation>
    <scope>NUCLEOTIDE SEQUENCE [LARGE SCALE GENOMIC DNA]</scope>
    <source>
        <strain evidence="7 8">D1-5</strain>
    </source>
</reference>
<evidence type="ECO:0000256" key="3">
    <source>
        <dbReference type="ARBA" id="ARBA00022801"/>
    </source>
</evidence>
<dbReference type="InterPro" id="IPR036291">
    <property type="entry name" value="NAD(P)-bd_dom_sf"/>
</dbReference>
<dbReference type="InterPro" id="IPR011990">
    <property type="entry name" value="TPR-like_helical_dom_sf"/>
</dbReference>
<dbReference type="Pfam" id="PF14559">
    <property type="entry name" value="TPR_19"/>
    <property type="match status" value="1"/>
</dbReference>
<accession>A0A0A2WL32</accession>
<dbReference type="Pfam" id="PF00085">
    <property type="entry name" value="Thioredoxin"/>
    <property type="match status" value="1"/>
</dbReference>
<dbReference type="NCBIfam" id="NF005950">
    <property type="entry name" value="PRK08017.1"/>
    <property type="match status" value="1"/>
</dbReference>
<dbReference type="InterPro" id="IPR036514">
    <property type="entry name" value="SGNH_hydro_sf"/>
</dbReference>
<dbReference type="PRINTS" id="PR00081">
    <property type="entry name" value="GDHRDH"/>
</dbReference>
<dbReference type="STRING" id="1245745.A0A0A2WL32"/>
<keyword evidence="4" id="KW-0521">NADP</keyword>
<evidence type="ECO:0000256" key="1">
    <source>
        <dbReference type="ARBA" id="ARBA00006484"/>
    </source>
</evidence>
<dbReference type="PROSITE" id="PS01098">
    <property type="entry name" value="LIPASE_GDSL_SER"/>
    <property type="match status" value="1"/>
</dbReference>
<dbReference type="Gene3D" id="3.40.50.720">
    <property type="entry name" value="NAD(P)-binding Rossmann-like Domain"/>
    <property type="match status" value="1"/>
</dbReference>
<dbReference type="Pfam" id="PF00106">
    <property type="entry name" value="adh_short"/>
    <property type="match status" value="1"/>
</dbReference>
<dbReference type="EMBL" id="ANFO01000023">
    <property type="protein sequence ID" value="KGQ13789.1"/>
    <property type="molecule type" value="Genomic_DNA"/>
</dbReference>
<protein>
    <submittedName>
        <fullName evidence="7">Uncharacterized protein ybbN</fullName>
    </submittedName>
</protein>
<dbReference type="PROSITE" id="PS51352">
    <property type="entry name" value="THIOREDOXIN_2"/>
    <property type="match status" value="1"/>
</dbReference>
<dbReference type="InterPro" id="IPR020904">
    <property type="entry name" value="Sc_DH/Rdtase_CS"/>
</dbReference>